<evidence type="ECO:0000259" key="7">
    <source>
        <dbReference type="Pfam" id="PF14824"/>
    </source>
</evidence>
<evidence type="ECO:0000256" key="4">
    <source>
        <dbReference type="ARBA" id="ARBA00023027"/>
    </source>
</evidence>
<dbReference type="InterPro" id="IPR028281">
    <property type="entry name" value="Sirohaem_synthase_central"/>
</dbReference>
<evidence type="ECO:0000256" key="3">
    <source>
        <dbReference type="ARBA" id="ARBA00023002"/>
    </source>
</evidence>
<dbReference type="Pfam" id="PF14824">
    <property type="entry name" value="Sirohm_synth_M"/>
    <property type="match status" value="1"/>
</dbReference>
<dbReference type="SUPFAM" id="SSF75615">
    <property type="entry name" value="Siroheme synthase middle domains-like"/>
    <property type="match status" value="1"/>
</dbReference>
<dbReference type="OrthoDB" id="9773765at2"/>
<proteinExistence type="predicted"/>
<dbReference type="Proteomes" id="UP000246635">
    <property type="component" value="Unassembled WGS sequence"/>
</dbReference>
<keyword evidence="3" id="KW-0560">Oxidoreductase</keyword>
<dbReference type="EMBL" id="QGTQ01000037">
    <property type="protein sequence ID" value="PWV92024.1"/>
    <property type="molecule type" value="Genomic_DNA"/>
</dbReference>
<comment type="pathway">
    <text evidence="1">Porphyrin-containing compound metabolism; siroheme biosynthesis; sirohydrochlorin from precorrin-2: step 1/1.</text>
</comment>
<dbReference type="Gene3D" id="1.10.8.610">
    <property type="entry name" value="SirC, precorrin-2 dehydrogenase, C-terminal helical domain-like"/>
    <property type="match status" value="1"/>
</dbReference>
<evidence type="ECO:0000256" key="5">
    <source>
        <dbReference type="ARBA" id="ARBA00023244"/>
    </source>
</evidence>
<evidence type="ECO:0000256" key="6">
    <source>
        <dbReference type="ARBA" id="ARBA00047561"/>
    </source>
</evidence>
<evidence type="ECO:0000256" key="2">
    <source>
        <dbReference type="ARBA" id="ARBA00012400"/>
    </source>
</evidence>
<organism evidence="8 9">
    <name type="scientific">Paenibacillus cellulosilyticus</name>
    <dbReference type="NCBI Taxonomy" id="375489"/>
    <lineage>
        <taxon>Bacteria</taxon>
        <taxon>Bacillati</taxon>
        <taxon>Bacillota</taxon>
        <taxon>Bacilli</taxon>
        <taxon>Bacillales</taxon>
        <taxon>Paenibacillaceae</taxon>
        <taxon>Paenibacillus</taxon>
    </lineage>
</organism>
<dbReference type="EC" id="1.3.1.76" evidence="2"/>
<dbReference type="InterPro" id="IPR042518">
    <property type="entry name" value="SirC_C"/>
</dbReference>
<dbReference type="RefSeq" id="WP_110047148.1">
    <property type="nucleotide sequence ID" value="NZ_CP054613.1"/>
</dbReference>
<keyword evidence="4" id="KW-0520">NAD</keyword>
<dbReference type="InterPro" id="IPR028161">
    <property type="entry name" value="Met8-like"/>
</dbReference>
<dbReference type="SUPFAM" id="SSF51735">
    <property type="entry name" value="NAD(P)-binding Rossmann-fold domains"/>
    <property type="match status" value="1"/>
</dbReference>
<evidence type="ECO:0000313" key="9">
    <source>
        <dbReference type="Proteomes" id="UP000246635"/>
    </source>
</evidence>
<dbReference type="GO" id="GO:0004325">
    <property type="term" value="F:ferrochelatase activity"/>
    <property type="evidence" value="ECO:0007669"/>
    <property type="project" value="InterPro"/>
</dbReference>
<sequence>MPEGMLYPIMLRLKGKRCVIIGGGKVAERKAAALLAAGADQIEVIAEQVTDDLARLGQAGLVRIVDRQYDSDDILRASLVIAATSNSTLNARIVSEADSLGIWANSVSDGDEGSFVTPAVVRRGDLVIGITTNGASPSLAARLKVELEQSYGDEYAVRLRALRLLRDRLLHANNTRSPEAEQADTKQLLQAAAADDSGWHELAQVLQDGFQTELNPMLIDRWIERLRKPRT</sequence>
<evidence type="ECO:0000256" key="1">
    <source>
        <dbReference type="ARBA" id="ARBA00005010"/>
    </source>
</evidence>
<keyword evidence="5" id="KW-0627">Porphyrin biosynthesis</keyword>
<dbReference type="PANTHER" id="PTHR35330:SF1">
    <property type="entry name" value="SIROHEME BIOSYNTHESIS PROTEIN MET8"/>
    <property type="match status" value="1"/>
</dbReference>
<dbReference type="Pfam" id="PF13241">
    <property type="entry name" value="NAD_binding_7"/>
    <property type="match status" value="1"/>
</dbReference>
<dbReference type="GO" id="GO:0043115">
    <property type="term" value="F:precorrin-2 dehydrogenase activity"/>
    <property type="evidence" value="ECO:0007669"/>
    <property type="project" value="UniProtKB-EC"/>
</dbReference>
<dbReference type="PANTHER" id="PTHR35330">
    <property type="entry name" value="SIROHEME BIOSYNTHESIS PROTEIN MET8"/>
    <property type="match status" value="1"/>
</dbReference>
<dbReference type="InterPro" id="IPR036291">
    <property type="entry name" value="NAD(P)-bd_dom_sf"/>
</dbReference>
<dbReference type="UniPathway" id="UPA00262">
    <property type="reaction ID" value="UER00222"/>
</dbReference>
<accession>A0A2V2YJ69</accession>
<dbReference type="GO" id="GO:0019354">
    <property type="term" value="P:siroheme biosynthetic process"/>
    <property type="evidence" value="ECO:0007669"/>
    <property type="project" value="UniProtKB-UniPathway"/>
</dbReference>
<keyword evidence="9" id="KW-1185">Reference proteome</keyword>
<dbReference type="NCBIfam" id="TIGR01470">
    <property type="entry name" value="cysG_Nterm"/>
    <property type="match status" value="1"/>
</dbReference>
<dbReference type="Gene3D" id="3.40.50.720">
    <property type="entry name" value="NAD(P)-binding Rossmann-like Domain"/>
    <property type="match status" value="1"/>
</dbReference>
<dbReference type="AlphaFoldDB" id="A0A2V2YJ69"/>
<reference evidence="8 9" key="1">
    <citation type="submission" date="2018-05" db="EMBL/GenBank/DDBJ databases">
        <title>Genomic Encyclopedia of Type Strains, Phase III (KMG-III): the genomes of soil and plant-associated and newly described type strains.</title>
        <authorList>
            <person name="Whitman W."/>
        </authorList>
    </citation>
    <scope>NUCLEOTIDE SEQUENCE [LARGE SCALE GENOMIC DNA]</scope>
    <source>
        <strain evidence="8 9">CECT 5696</strain>
    </source>
</reference>
<dbReference type="InterPro" id="IPR006367">
    <property type="entry name" value="Sirohaem_synthase_N"/>
</dbReference>
<gene>
    <name evidence="8" type="ORF">DFQ01_13710</name>
</gene>
<comment type="catalytic activity">
    <reaction evidence="6">
        <text>precorrin-2 + NAD(+) = sirohydrochlorin + NADH + 2 H(+)</text>
        <dbReference type="Rhea" id="RHEA:15613"/>
        <dbReference type="ChEBI" id="CHEBI:15378"/>
        <dbReference type="ChEBI" id="CHEBI:57540"/>
        <dbReference type="ChEBI" id="CHEBI:57945"/>
        <dbReference type="ChEBI" id="CHEBI:58351"/>
        <dbReference type="ChEBI" id="CHEBI:58827"/>
        <dbReference type="EC" id="1.3.1.76"/>
    </reaction>
</comment>
<comment type="caution">
    <text evidence="8">The sequence shown here is derived from an EMBL/GenBank/DDBJ whole genome shotgun (WGS) entry which is preliminary data.</text>
</comment>
<evidence type="ECO:0000313" key="8">
    <source>
        <dbReference type="EMBL" id="PWV92024.1"/>
    </source>
</evidence>
<feature type="domain" description="Siroheme synthase central" evidence="7">
    <location>
        <begin position="123"/>
        <end position="149"/>
    </location>
</feature>
<protein>
    <recommendedName>
        <fullName evidence="2">precorrin-2 dehydrogenase</fullName>
        <ecNumber evidence="2">1.3.1.76</ecNumber>
    </recommendedName>
</protein>
<name>A0A2V2YJ69_9BACL</name>